<dbReference type="Gene3D" id="2.40.70.10">
    <property type="entry name" value="Acid Proteases"/>
    <property type="match status" value="1"/>
</dbReference>
<feature type="domain" description="CCHC-type" evidence="3">
    <location>
        <begin position="347"/>
        <end position="362"/>
    </location>
</feature>
<dbReference type="SMART" id="SM00343">
    <property type="entry name" value="ZnF_C2HC"/>
    <property type="match status" value="2"/>
</dbReference>
<dbReference type="Pfam" id="PF00098">
    <property type="entry name" value="zf-CCHC"/>
    <property type="match status" value="1"/>
</dbReference>
<feature type="compositionally biased region" description="Acidic residues" evidence="2">
    <location>
        <begin position="1"/>
        <end position="10"/>
    </location>
</feature>
<dbReference type="SUPFAM" id="SSF50630">
    <property type="entry name" value="Acid proteases"/>
    <property type="match status" value="1"/>
</dbReference>
<proteinExistence type="predicted"/>
<evidence type="ECO:0000256" key="1">
    <source>
        <dbReference type="PROSITE-ProRule" id="PRU00047"/>
    </source>
</evidence>
<dbReference type="SUPFAM" id="SSF57756">
    <property type="entry name" value="Retrovirus zinc finger-like domains"/>
    <property type="match status" value="2"/>
</dbReference>
<keyword evidence="1" id="KW-0862">Zinc</keyword>
<dbReference type="InterPro" id="IPR001878">
    <property type="entry name" value="Znf_CCHC"/>
</dbReference>
<evidence type="ECO:0000256" key="2">
    <source>
        <dbReference type="SAM" id="MobiDB-lite"/>
    </source>
</evidence>
<dbReference type="GO" id="GO:0003676">
    <property type="term" value="F:nucleic acid binding"/>
    <property type="evidence" value="ECO:0007669"/>
    <property type="project" value="InterPro"/>
</dbReference>
<feature type="compositionally biased region" description="Basic and acidic residues" evidence="2">
    <location>
        <begin position="41"/>
        <end position="54"/>
    </location>
</feature>
<evidence type="ECO:0000259" key="3">
    <source>
        <dbReference type="PROSITE" id="PS50158"/>
    </source>
</evidence>
<accession>A0A8D8VBE8</accession>
<dbReference type="AlphaFoldDB" id="A0A8D8VBE8"/>
<organism evidence="4">
    <name type="scientific">Cacopsylla melanoneura</name>
    <dbReference type="NCBI Taxonomy" id="428564"/>
    <lineage>
        <taxon>Eukaryota</taxon>
        <taxon>Metazoa</taxon>
        <taxon>Ecdysozoa</taxon>
        <taxon>Arthropoda</taxon>
        <taxon>Hexapoda</taxon>
        <taxon>Insecta</taxon>
        <taxon>Pterygota</taxon>
        <taxon>Neoptera</taxon>
        <taxon>Paraneoptera</taxon>
        <taxon>Hemiptera</taxon>
        <taxon>Sternorrhyncha</taxon>
        <taxon>Psylloidea</taxon>
        <taxon>Psyllidae</taxon>
        <taxon>Psyllinae</taxon>
        <taxon>Cacopsylla</taxon>
    </lineage>
</organism>
<keyword evidence="1" id="KW-0479">Metal-binding</keyword>
<reference evidence="4" key="1">
    <citation type="submission" date="2021-05" db="EMBL/GenBank/DDBJ databases">
        <authorList>
            <person name="Alioto T."/>
            <person name="Alioto T."/>
            <person name="Gomez Garrido J."/>
        </authorList>
    </citation>
    <scope>NUCLEOTIDE SEQUENCE</scope>
</reference>
<name>A0A8D8VBE8_9HEMI</name>
<sequence>MDYEEGELPETEPYGPTPDGSFSSEVGYQPRYQTPITRAGDTIHTDYSYERPYDSQRPYSTDYTYERPQETPYNADHRHLPETGSQNNTGTELGRILEHLVRNLPGNQSRQISVPIFHPEGDGANPKSWLRTVDLCFFKNPCAGSDLILTLSNALKGRAAEWFSRISHENLTWREFKTLFHTEYIHLETAASTFLTQMNSRPRDDYVTYISQMLGDLDACFRDLTKEEIAISFALAHLGRLDRRVEHLSSTRDIRSREVLLRELRFFSTGKRRALTLDSTSPQPESKRPRFSRPYCQNCRAPGHWTSDCRGRRAPVPVRERAAAAPVYKPNHQPANRPQERKKTIVCYRCHEPGHYSTKCPKKTADGRPTESRVGLCSINPVGQLVHKGELHNFLFDSGSECSLMTIGIASKFEGNQISKTVNLFGLGQSTVTSTSQVLSSVTIDGHQLEILFHIVPDKILNEPIVIGREIMKDNFSVVMDKNRYYLKKGVSIEANNSARFEPKTSTCHEESTLESLHPTELEQLLTQLCNDDNKGYQSGIQNPNSDGIQVRLMNSDNVYESILTTKLPRLVERFGP</sequence>
<feature type="compositionally biased region" description="Basic and acidic residues" evidence="2">
    <location>
        <begin position="64"/>
        <end position="81"/>
    </location>
</feature>
<dbReference type="PROSITE" id="PS50158">
    <property type="entry name" value="ZF_CCHC"/>
    <property type="match status" value="1"/>
</dbReference>
<feature type="compositionally biased region" description="Polar residues" evidence="2">
    <location>
        <begin position="20"/>
        <end position="36"/>
    </location>
</feature>
<feature type="region of interest" description="Disordered" evidence="2">
    <location>
        <begin position="1"/>
        <end position="87"/>
    </location>
</feature>
<dbReference type="Gene3D" id="4.10.60.10">
    <property type="entry name" value="Zinc finger, CCHC-type"/>
    <property type="match status" value="2"/>
</dbReference>
<dbReference type="InterPro" id="IPR036875">
    <property type="entry name" value="Znf_CCHC_sf"/>
</dbReference>
<dbReference type="InterPro" id="IPR021109">
    <property type="entry name" value="Peptidase_aspartic_dom_sf"/>
</dbReference>
<evidence type="ECO:0000313" key="4">
    <source>
        <dbReference type="EMBL" id="CAG6722481.1"/>
    </source>
</evidence>
<dbReference type="EMBL" id="HBUF01363870">
    <property type="protein sequence ID" value="CAG6722481.1"/>
    <property type="molecule type" value="Transcribed_RNA"/>
</dbReference>
<protein>
    <recommendedName>
        <fullName evidence="3">CCHC-type domain-containing protein</fullName>
    </recommendedName>
</protein>
<keyword evidence="1" id="KW-0863">Zinc-finger</keyword>
<dbReference type="GO" id="GO:0008270">
    <property type="term" value="F:zinc ion binding"/>
    <property type="evidence" value="ECO:0007669"/>
    <property type="project" value="UniProtKB-KW"/>
</dbReference>